<dbReference type="GO" id="GO:0046872">
    <property type="term" value="F:metal ion binding"/>
    <property type="evidence" value="ECO:0007669"/>
    <property type="project" value="UniProtKB-KW"/>
</dbReference>
<dbReference type="InterPro" id="IPR005252">
    <property type="entry name" value="CoaBC"/>
</dbReference>
<feature type="binding site" evidence="3">
    <location>
        <position position="294"/>
    </location>
    <ligand>
        <name>CTP</name>
        <dbReference type="ChEBI" id="CHEBI:37563"/>
    </ligand>
</feature>
<feature type="binding site" evidence="3">
    <location>
        <begin position="310"/>
        <end position="313"/>
    </location>
    <ligand>
        <name>CTP</name>
        <dbReference type="ChEBI" id="CHEBI:37563"/>
    </ligand>
</feature>
<feature type="binding site" evidence="3">
    <location>
        <position position="346"/>
    </location>
    <ligand>
        <name>CTP</name>
        <dbReference type="ChEBI" id="CHEBI:37563"/>
    </ligand>
</feature>
<keyword evidence="3" id="KW-0511">Multifunctional enzyme</keyword>
<evidence type="ECO:0000259" key="6">
    <source>
        <dbReference type="Pfam" id="PF04127"/>
    </source>
</evidence>
<feature type="domain" description="DNA/pantothenate metabolism flavoprotein C-terminal" evidence="6">
    <location>
        <begin position="191"/>
        <end position="400"/>
    </location>
</feature>
<dbReference type="EMBL" id="JAHLFQ010000178">
    <property type="protein sequence ID" value="MBU3804624.1"/>
    <property type="molecule type" value="Genomic_DNA"/>
</dbReference>
<comment type="similarity">
    <text evidence="3 4">In the C-terminal section; belongs to the PPC synthetase family.</text>
</comment>
<comment type="function">
    <text evidence="4">Catalyzes two steps in the biosynthesis of coenzyme A. In the first step cysteine is conjugated to 4'-phosphopantothenate to form 4-phosphopantothenoylcysteine, in the latter compound is decarboxylated to form 4'-phosphopantotheine.</text>
</comment>
<evidence type="ECO:0000313" key="7">
    <source>
        <dbReference type="EMBL" id="MBU3804624.1"/>
    </source>
</evidence>
<dbReference type="NCBIfam" id="TIGR00521">
    <property type="entry name" value="coaBC_dfp"/>
    <property type="match status" value="1"/>
</dbReference>
<dbReference type="Proteomes" id="UP000824229">
    <property type="component" value="Unassembled WGS sequence"/>
</dbReference>
<dbReference type="PANTHER" id="PTHR14359:SF6">
    <property type="entry name" value="PHOSPHOPANTOTHENOYLCYSTEINE DECARBOXYLASE"/>
    <property type="match status" value="1"/>
</dbReference>
<keyword evidence="3 4" id="KW-0288">FMN</keyword>
<comment type="similarity">
    <text evidence="3 4">In the N-terminal section; belongs to the HFCD (homo-oligomeric flavin containing Cys decarboxylase) superfamily.</text>
</comment>
<dbReference type="AlphaFoldDB" id="A0A9E2KBV7"/>
<evidence type="ECO:0000256" key="3">
    <source>
        <dbReference type="HAMAP-Rule" id="MF_02225"/>
    </source>
</evidence>
<evidence type="ECO:0000259" key="5">
    <source>
        <dbReference type="Pfam" id="PF02441"/>
    </source>
</evidence>
<dbReference type="EC" id="4.1.1.36" evidence="3"/>
<evidence type="ECO:0000256" key="4">
    <source>
        <dbReference type="RuleBase" id="RU364078"/>
    </source>
</evidence>
<dbReference type="GO" id="GO:0015941">
    <property type="term" value="P:pantothenate catabolic process"/>
    <property type="evidence" value="ECO:0007669"/>
    <property type="project" value="InterPro"/>
</dbReference>
<dbReference type="Pfam" id="PF04127">
    <property type="entry name" value="DFP"/>
    <property type="match status" value="1"/>
</dbReference>
<organism evidence="7 8">
    <name type="scientific">Candidatus Cellulosilyticum pullistercoris</name>
    <dbReference type="NCBI Taxonomy" id="2838521"/>
    <lineage>
        <taxon>Bacteria</taxon>
        <taxon>Bacillati</taxon>
        <taxon>Bacillota</taxon>
        <taxon>Clostridia</taxon>
        <taxon>Lachnospirales</taxon>
        <taxon>Cellulosilyticaceae</taxon>
        <taxon>Cellulosilyticum</taxon>
    </lineage>
</organism>
<comment type="pathway">
    <text evidence="3 4">Cofactor biosynthesis; coenzyme A biosynthesis; CoA from (R)-pantothenate: step 2/5.</text>
</comment>
<keyword evidence="3" id="KW-0479">Metal-binding</keyword>
<dbReference type="SUPFAM" id="SSF102645">
    <property type="entry name" value="CoaB-like"/>
    <property type="match status" value="1"/>
</dbReference>
<comment type="catalytic activity">
    <reaction evidence="3 4">
        <text>(R)-4'-phosphopantothenate + L-cysteine + CTP = N-[(R)-4-phosphopantothenoyl]-L-cysteine + CMP + diphosphate + H(+)</text>
        <dbReference type="Rhea" id="RHEA:19397"/>
        <dbReference type="ChEBI" id="CHEBI:10986"/>
        <dbReference type="ChEBI" id="CHEBI:15378"/>
        <dbReference type="ChEBI" id="CHEBI:33019"/>
        <dbReference type="ChEBI" id="CHEBI:35235"/>
        <dbReference type="ChEBI" id="CHEBI:37563"/>
        <dbReference type="ChEBI" id="CHEBI:59458"/>
        <dbReference type="ChEBI" id="CHEBI:60377"/>
        <dbReference type="EC" id="6.3.2.5"/>
    </reaction>
</comment>
<feature type="domain" description="Flavoprotein" evidence="5">
    <location>
        <begin position="3"/>
        <end position="173"/>
    </location>
</feature>
<feature type="region of interest" description="Phosphopantothenate--cysteine ligase" evidence="3">
    <location>
        <begin position="196"/>
        <end position="402"/>
    </location>
</feature>
<comment type="caution">
    <text evidence="3">Lacks conserved residue(s) required for the propagation of feature annotation.</text>
</comment>
<keyword evidence="3 4" id="KW-0436">Ligase</keyword>
<dbReference type="Gene3D" id="3.40.50.1950">
    <property type="entry name" value="Flavin prenyltransferase-like"/>
    <property type="match status" value="1"/>
</dbReference>
<keyword evidence="1 3" id="KW-0210">Decarboxylase</keyword>
<comment type="cofactor">
    <cofactor evidence="3">
        <name>FMN</name>
        <dbReference type="ChEBI" id="CHEBI:58210"/>
    </cofactor>
    <text evidence="3">Binds 1 FMN per subunit.</text>
</comment>
<dbReference type="EC" id="6.3.2.5" evidence="3"/>
<evidence type="ECO:0000313" key="8">
    <source>
        <dbReference type="Proteomes" id="UP000824229"/>
    </source>
</evidence>
<comment type="caution">
    <text evidence="7">The sequence shown here is derived from an EMBL/GenBank/DDBJ whole genome shotgun (WGS) entry which is preliminary data.</text>
</comment>
<dbReference type="InterPro" id="IPR035929">
    <property type="entry name" value="CoaB-like_sf"/>
</dbReference>
<feature type="active site" description="Proton donor" evidence="3">
    <location>
        <position position="155"/>
    </location>
</feature>
<evidence type="ECO:0000256" key="1">
    <source>
        <dbReference type="ARBA" id="ARBA00022793"/>
    </source>
</evidence>
<protein>
    <recommendedName>
        <fullName evidence="3">Coenzyme A biosynthesis bifunctional protein CoaBC</fullName>
    </recommendedName>
    <alternativeName>
        <fullName evidence="3">DNA/pantothenate metabolism flavoprotein</fullName>
    </alternativeName>
    <alternativeName>
        <fullName evidence="3">Phosphopantothenoylcysteine synthetase/decarboxylase</fullName>
        <shortName evidence="3">PPCS-PPCDC</shortName>
    </alternativeName>
    <domain>
        <recommendedName>
            <fullName evidence="3">Phosphopantothenoylcysteine decarboxylase</fullName>
            <shortName evidence="3">PPC decarboxylase</shortName>
            <shortName evidence="3">PPC-DC</shortName>
            <ecNumber evidence="3">4.1.1.36</ecNumber>
        </recommendedName>
        <alternativeName>
            <fullName evidence="3">CoaC</fullName>
        </alternativeName>
    </domain>
    <domain>
        <recommendedName>
            <fullName evidence="3">Phosphopantothenate--cysteine ligase</fullName>
            <ecNumber evidence="3">6.3.2.5</ecNumber>
        </recommendedName>
        <alternativeName>
            <fullName evidence="3">CoaB</fullName>
        </alternativeName>
        <alternativeName>
            <fullName evidence="3">Phosphopantothenoylcysteine synthetase</fullName>
            <shortName evidence="3">PPC synthetase</shortName>
            <shortName evidence="3">PPC-S</shortName>
        </alternativeName>
    </domain>
</protein>
<comment type="pathway">
    <text evidence="3 4">Cofactor biosynthesis; coenzyme A biosynthesis; CoA from (R)-pantothenate: step 3/5.</text>
</comment>
<dbReference type="InterPro" id="IPR003382">
    <property type="entry name" value="Flavoprotein"/>
</dbReference>
<comment type="catalytic activity">
    <reaction evidence="3 4">
        <text>N-[(R)-4-phosphopantothenoyl]-L-cysteine + H(+) = (R)-4'-phosphopantetheine + CO2</text>
        <dbReference type="Rhea" id="RHEA:16793"/>
        <dbReference type="ChEBI" id="CHEBI:15378"/>
        <dbReference type="ChEBI" id="CHEBI:16526"/>
        <dbReference type="ChEBI" id="CHEBI:59458"/>
        <dbReference type="ChEBI" id="CHEBI:61723"/>
        <dbReference type="EC" id="4.1.1.36"/>
    </reaction>
</comment>
<accession>A0A9E2KBV7</accession>
<name>A0A9E2KBV7_9FIRM</name>
<dbReference type="GO" id="GO:0004632">
    <property type="term" value="F:phosphopantothenate--cysteine ligase activity"/>
    <property type="evidence" value="ECO:0007669"/>
    <property type="project" value="UniProtKB-UniRule"/>
</dbReference>
<dbReference type="GO" id="GO:0071513">
    <property type="term" value="C:phosphopantothenoylcysteine decarboxylase complex"/>
    <property type="evidence" value="ECO:0007669"/>
    <property type="project" value="TreeGrafter"/>
</dbReference>
<keyword evidence="3" id="KW-0460">Magnesium</keyword>
<dbReference type="HAMAP" id="MF_02225">
    <property type="entry name" value="CoaBC"/>
    <property type="match status" value="1"/>
</dbReference>
<proteinExistence type="inferred from homology"/>
<dbReference type="Pfam" id="PF02441">
    <property type="entry name" value="Flavoprotein"/>
    <property type="match status" value="1"/>
</dbReference>
<reference evidence="7" key="1">
    <citation type="journal article" date="2021" name="PeerJ">
        <title>Extensive microbial diversity within the chicken gut microbiome revealed by metagenomics and culture.</title>
        <authorList>
            <person name="Gilroy R."/>
            <person name="Ravi A."/>
            <person name="Getino M."/>
            <person name="Pursley I."/>
            <person name="Horton D.L."/>
            <person name="Alikhan N.F."/>
            <person name="Baker D."/>
            <person name="Gharbi K."/>
            <person name="Hall N."/>
            <person name="Watson M."/>
            <person name="Adriaenssens E.M."/>
            <person name="Foster-Nyarko E."/>
            <person name="Jarju S."/>
            <person name="Secka A."/>
            <person name="Antonio M."/>
            <person name="Oren A."/>
            <person name="Chaudhuri R.R."/>
            <person name="La Ragione R."/>
            <person name="Hildebrand F."/>
            <person name="Pallen M.J."/>
        </authorList>
    </citation>
    <scope>NUCLEOTIDE SEQUENCE</scope>
    <source>
        <strain evidence="7">B5-657</strain>
    </source>
</reference>
<dbReference type="InterPro" id="IPR036551">
    <property type="entry name" value="Flavin_trans-like"/>
</dbReference>
<gene>
    <name evidence="3 7" type="primary">coaBC</name>
    <name evidence="7" type="ORF">H9872_07700</name>
</gene>
<keyword evidence="3 4" id="KW-0285">Flavoprotein</keyword>
<feature type="region of interest" description="Phosphopantothenoylcysteine decarboxylase" evidence="3">
    <location>
        <begin position="1"/>
        <end position="195"/>
    </location>
</feature>
<dbReference type="GO" id="GO:0004633">
    <property type="term" value="F:phosphopantothenoylcysteine decarboxylase activity"/>
    <property type="evidence" value="ECO:0007669"/>
    <property type="project" value="UniProtKB-UniRule"/>
</dbReference>
<sequence>MKKNILLGITGGIAVYKVLDVASKLRKLNYELNTIMTKNACEFVNPLSFQTITNNYVVTDTFERPKTWDVEHIALAKKADLMLIAPATANIIGKVANGIADDMLSTTIMATKCQVVFAPAMNTAMYENPIVQENIAYLKEKGYLFIEPDSGWLACGDLGAGKLPTPERITEYVVNCLENEESKGNLQTKDLEGKHFLISAGPTIEAIDPMRYITNHSSGKMGYAIAKEAARRGAEVILVSGATQLECPKGVLRIDVKSARDMYEAMHSKFDWADAVIKTAAVADYRPKDTSEHKIKKDNSKLVLELVPNPDILQSLGEKKTHQVLVGFAAETQNVIDYAKQKIEKKNLDFIVANNIATKGAGFKEDTNIATIIEKNGSITEYDKMYKSELGNVILDKVKDYL</sequence>
<feature type="binding site" evidence="3">
    <location>
        <position position="328"/>
    </location>
    <ligand>
        <name>CTP</name>
        <dbReference type="ChEBI" id="CHEBI:37563"/>
    </ligand>
</feature>
<evidence type="ECO:0000256" key="2">
    <source>
        <dbReference type="ARBA" id="ARBA00023239"/>
    </source>
</evidence>
<dbReference type="InterPro" id="IPR007085">
    <property type="entry name" value="DNA/pantothenate-metab_flavo_C"/>
</dbReference>
<reference evidence="7" key="2">
    <citation type="submission" date="2021-04" db="EMBL/GenBank/DDBJ databases">
        <authorList>
            <person name="Gilroy R."/>
        </authorList>
    </citation>
    <scope>NUCLEOTIDE SEQUENCE</scope>
    <source>
        <strain evidence="7">B5-657</strain>
    </source>
</reference>
<comment type="function">
    <text evidence="3">Catalyzes two sequential steps in the biosynthesis of coenzyme A. In the first step cysteine is conjugated to 4'-phosphopantothenate to form 4-phosphopantothenoylcysteine. In the second step the latter compound is decarboxylated to form 4'-phosphopantotheine.</text>
</comment>
<keyword evidence="2 3" id="KW-0456">Lyase</keyword>
<feature type="binding site" evidence="3">
    <location>
        <position position="342"/>
    </location>
    <ligand>
        <name>CTP</name>
        <dbReference type="ChEBI" id="CHEBI:37563"/>
    </ligand>
</feature>
<dbReference type="Gene3D" id="3.40.50.10300">
    <property type="entry name" value="CoaB-like"/>
    <property type="match status" value="1"/>
</dbReference>
<dbReference type="GO" id="GO:0010181">
    <property type="term" value="F:FMN binding"/>
    <property type="evidence" value="ECO:0007669"/>
    <property type="project" value="UniProtKB-UniRule"/>
</dbReference>
<dbReference type="GO" id="GO:0015937">
    <property type="term" value="P:coenzyme A biosynthetic process"/>
    <property type="evidence" value="ECO:0007669"/>
    <property type="project" value="UniProtKB-UniRule"/>
</dbReference>
<dbReference type="PANTHER" id="PTHR14359">
    <property type="entry name" value="HOMO-OLIGOMERIC FLAVIN CONTAINING CYS DECARBOXYLASE FAMILY"/>
    <property type="match status" value="1"/>
</dbReference>
<feature type="binding site" evidence="3">
    <location>
        <position position="284"/>
    </location>
    <ligand>
        <name>CTP</name>
        <dbReference type="ChEBI" id="CHEBI:37563"/>
    </ligand>
</feature>
<comment type="cofactor">
    <cofactor evidence="3">
        <name>Mg(2+)</name>
        <dbReference type="ChEBI" id="CHEBI:18420"/>
    </cofactor>
</comment>
<dbReference type="SUPFAM" id="SSF52507">
    <property type="entry name" value="Homo-oligomeric flavin-containing Cys decarboxylases, HFCD"/>
    <property type="match status" value="1"/>
</dbReference>